<dbReference type="InterPro" id="IPR024455">
    <property type="entry name" value="Phage_capsid"/>
</dbReference>
<comment type="caution">
    <text evidence="3">The sequence shown here is derived from an EMBL/GenBank/DDBJ whole genome shotgun (WGS) entry which is preliminary data.</text>
</comment>
<feature type="domain" description="Phage capsid-like C-terminal" evidence="2">
    <location>
        <begin position="351"/>
        <end position="613"/>
    </location>
</feature>
<gene>
    <name evidence="3" type="ORF">IG616_21010</name>
</gene>
<protein>
    <submittedName>
        <fullName evidence="3">Phage major capsid protein</fullName>
    </submittedName>
</protein>
<dbReference type="InterPro" id="IPR054612">
    <property type="entry name" value="Phage_capsid-like_C"/>
</dbReference>
<keyword evidence="4" id="KW-1185">Reference proteome</keyword>
<dbReference type="Pfam" id="PF05065">
    <property type="entry name" value="Phage_capsid"/>
    <property type="match status" value="1"/>
</dbReference>
<dbReference type="RefSeq" id="WP_192150600.1">
    <property type="nucleotide sequence ID" value="NZ_JACYXI010000019.1"/>
</dbReference>
<reference evidence="4" key="1">
    <citation type="submission" date="2020-09" db="EMBL/GenBank/DDBJ databases">
        <title>The genome sequence of strain Labrenzia suaedae 4C16A.</title>
        <authorList>
            <person name="Liu Y."/>
        </authorList>
    </citation>
    <scope>NUCLEOTIDE SEQUENCE [LARGE SCALE GENOMIC DNA]</scope>
    <source>
        <strain evidence="4">4C16A</strain>
    </source>
</reference>
<dbReference type="SUPFAM" id="SSF56563">
    <property type="entry name" value="Major capsid protein gp5"/>
    <property type="match status" value="1"/>
</dbReference>
<evidence type="ECO:0000259" key="2">
    <source>
        <dbReference type="Pfam" id="PF05065"/>
    </source>
</evidence>
<dbReference type="EMBL" id="JACYXI010000019">
    <property type="protein sequence ID" value="MBD8894034.1"/>
    <property type="molecule type" value="Genomic_DNA"/>
</dbReference>
<evidence type="ECO:0000313" key="4">
    <source>
        <dbReference type="Proteomes" id="UP000632063"/>
    </source>
</evidence>
<evidence type="ECO:0000313" key="3">
    <source>
        <dbReference type="EMBL" id="MBD8894034.1"/>
    </source>
</evidence>
<organism evidence="3 4">
    <name type="scientific">Roseibium litorale</name>
    <dbReference type="NCBI Taxonomy" id="2803841"/>
    <lineage>
        <taxon>Bacteria</taxon>
        <taxon>Pseudomonadati</taxon>
        <taxon>Pseudomonadota</taxon>
        <taxon>Alphaproteobacteria</taxon>
        <taxon>Hyphomicrobiales</taxon>
        <taxon>Stappiaceae</taxon>
        <taxon>Roseibium</taxon>
    </lineage>
</organism>
<accession>A0ABR9CTA3</accession>
<comment type="subcellular location">
    <subcellularLocation>
        <location evidence="1">Virion</location>
    </subcellularLocation>
</comment>
<evidence type="ECO:0000256" key="1">
    <source>
        <dbReference type="ARBA" id="ARBA00004328"/>
    </source>
</evidence>
<dbReference type="NCBIfam" id="TIGR01554">
    <property type="entry name" value="major_cap_HK97"/>
    <property type="match status" value="1"/>
</dbReference>
<sequence>MQNENIRLPERMFRQGVIVRAENGGVEEIPQTLSLSFSSEEPVERYFGYEVLGHTPGEVDAGFMESGRAPLLVDHRASIDNQIGIIESVSFTGGKGRADARFGKSERAQEVAKRVADGEIVNVSVGYRPNAIELVKEGKGDLPTYRVTNWTPFEISLVSVPADPSVGIGRNRADGGGEITLEVTRKVNAMPANSEIRSDDPNTEEARKKAVDQARAEEVARVREIEAIGAQFNCRDKASAAIKNGDSIDLFRGAVLMALGERGQEQISAAADIGLTPSERKQFSFVRALNALANPNDKRAQDAAGFERECGAAAAKARGKEQRGILVPADVMRSDMHGQTRGLTVGVSAEGGALVGTNLLASSFIELLRARAVVLKMGARMLNDLQGNIAIPRLTGGATAYWVGEDGAVTASQQAVDQVVLSPHTLGALTSYSRLLLQQSSLDVESLVRDDLAKVVGLEITRASLHGSGASNQPKGVAALTGVNSTTFAAAAPTWAEVVAMETAVASDEADVGALGYIINPAMRGGFKTTEKAAGTARFIWEDGGTVNGYQAGVTTQVLVSNAFFGNWEDLLIAAWSGVDLTVDPYTNAQSGNVRVVALQEVDIAGRHPQSFCHSYFAG</sequence>
<reference evidence="3 4" key="2">
    <citation type="journal article" date="2021" name="Int. J. Syst. Evol. Microbiol.">
        <title>Roseibium litorale sp. nov., isolated from a tidal flat sediment and proposal for the reclassification of Labrenzia polysiphoniae as Roseibium polysiphoniae comb. nov.</title>
        <authorList>
            <person name="Liu Y."/>
            <person name="Pei T."/>
            <person name="Du J."/>
            <person name="Chao M."/>
            <person name="Deng M.R."/>
            <person name="Zhu H."/>
        </authorList>
    </citation>
    <scope>NUCLEOTIDE SEQUENCE [LARGE SCALE GENOMIC DNA]</scope>
    <source>
        <strain evidence="3 4">4C16A</strain>
    </source>
</reference>
<name>A0ABR9CTA3_9HYPH</name>
<dbReference type="Proteomes" id="UP000632063">
    <property type="component" value="Unassembled WGS sequence"/>
</dbReference>
<proteinExistence type="predicted"/>
<dbReference type="Gene3D" id="3.30.2400.10">
    <property type="entry name" value="Major capsid protein gp5"/>
    <property type="match status" value="1"/>
</dbReference>